<organism evidence="2 3">
    <name type="scientific">Actinopolyspora mortivallis</name>
    <dbReference type="NCBI Taxonomy" id="33906"/>
    <lineage>
        <taxon>Bacteria</taxon>
        <taxon>Bacillati</taxon>
        <taxon>Actinomycetota</taxon>
        <taxon>Actinomycetes</taxon>
        <taxon>Actinopolysporales</taxon>
        <taxon>Actinopolysporaceae</taxon>
        <taxon>Actinopolyspora</taxon>
    </lineage>
</organism>
<dbReference type="RefSeq" id="WP_106115197.1">
    <property type="nucleotide sequence ID" value="NZ_PVSR01000052.1"/>
</dbReference>
<keyword evidence="3" id="KW-1185">Reference proteome</keyword>
<dbReference type="Gene3D" id="1.10.260.40">
    <property type="entry name" value="lambda repressor-like DNA-binding domains"/>
    <property type="match status" value="1"/>
</dbReference>
<reference evidence="2 3" key="1">
    <citation type="submission" date="2018-03" db="EMBL/GenBank/DDBJ databases">
        <title>Actinopolyspora mortivallis from Sahara, screening for active biomolecules.</title>
        <authorList>
            <person name="Selama O."/>
            <person name="Wellington E.M.H."/>
            <person name="Hacene H."/>
        </authorList>
    </citation>
    <scope>NUCLEOTIDE SEQUENCE [LARGE SCALE GENOMIC DNA]</scope>
    <source>
        <strain evidence="2 3">M5A</strain>
    </source>
</reference>
<dbReference type="InParanoid" id="A0A2T0GS02"/>
<dbReference type="InterPro" id="IPR001387">
    <property type="entry name" value="Cro/C1-type_HTH"/>
</dbReference>
<evidence type="ECO:0000259" key="1">
    <source>
        <dbReference type="PROSITE" id="PS50943"/>
    </source>
</evidence>
<feature type="domain" description="HTH cro/C1-type" evidence="1">
    <location>
        <begin position="18"/>
        <end position="72"/>
    </location>
</feature>
<dbReference type="Pfam" id="PF19054">
    <property type="entry name" value="DUF5753"/>
    <property type="match status" value="1"/>
</dbReference>
<dbReference type="GO" id="GO:0003677">
    <property type="term" value="F:DNA binding"/>
    <property type="evidence" value="ECO:0007669"/>
    <property type="project" value="InterPro"/>
</dbReference>
<dbReference type="InterPro" id="IPR043917">
    <property type="entry name" value="DUF5753"/>
</dbReference>
<protein>
    <recommendedName>
        <fullName evidence="1">HTH cro/C1-type domain-containing protein</fullName>
    </recommendedName>
</protein>
<comment type="caution">
    <text evidence="2">The sequence shown here is derived from an EMBL/GenBank/DDBJ whole genome shotgun (WGS) entry which is preliminary data.</text>
</comment>
<evidence type="ECO:0000313" key="3">
    <source>
        <dbReference type="Proteomes" id="UP000239352"/>
    </source>
</evidence>
<gene>
    <name evidence="2" type="ORF">CEP50_18405</name>
</gene>
<evidence type="ECO:0000313" key="2">
    <source>
        <dbReference type="EMBL" id="PRW61877.1"/>
    </source>
</evidence>
<sequence>MSRTTQANPRARALGAELRQLREEAKLGVRELGRRLGIGHTTVWRYESGTKPPSPEDTASLLTALGVTGAERERIIEMSRSVREPNWLSSGVPGMREELATLIDFERSATHITEMCTLVISGLLQTGDYARAVMATVPSEQVETRLAFRLSRREVLERENAPHFVAIIAEAALWEKLGGASVMAEQLRYLLKMADRGNVTIQVLPAGADTWHPAHAGPFILFEFDDQQPIVHLEHYRTSAFLRKVKDVADYRAAADKLRQRAMSPEASKEFIAHRVEAFDNENGEP</sequence>
<dbReference type="Pfam" id="PF13560">
    <property type="entry name" value="HTH_31"/>
    <property type="match status" value="1"/>
</dbReference>
<dbReference type="PROSITE" id="PS50943">
    <property type="entry name" value="HTH_CROC1"/>
    <property type="match status" value="1"/>
</dbReference>
<dbReference type="EMBL" id="PVSR01000052">
    <property type="protein sequence ID" value="PRW61877.1"/>
    <property type="molecule type" value="Genomic_DNA"/>
</dbReference>
<name>A0A2T0GS02_ACTMO</name>
<dbReference type="CDD" id="cd00093">
    <property type="entry name" value="HTH_XRE"/>
    <property type="match status" value="1"/>
</dbReference>
<dbReference type="Proteomes" id="UP000239352">
    <property type="component" value="Unassembled WGS sequence"/>
</dbReference>
<dbReference type="AlphaFoldDB" id="A0A2T0GS02"/>
<dbReference type="InterPro" id="IPR010982">
    <property type="entry name" value="Lambda_DNA-bd_dom_sf"/>
</dbReference>
<proteinExistence type="predicted"/>
<dbReference type="SMART" id="SM00530">
    <property type="entry name" value="HTH_XRE"/>
    <property type="match status" value="1"/>
</dbReference>
<accession>A0A2T0GS02</accession>
<dbReference type="SUPFAM" id="SSF47413">
    <property type="entry name" value="lambda repressor-like DNA-binding domains"/>
    <property type="match status" value="1"/>
</dbReference>